<feature type="signal peptide" evidence="1">
    <location>
        <begin position="1"/>
        <end position="18"/>
    </location>
</feature>
<protein>
    <recommendedName>
        <fullName evidence="4">ER membrane protein complex subunit 10</fullName>
    </recommendedName>
</protein>
<proteinExistence type="predicted"/>
<feature type="chain" id="PRO_5043508335" description="ER membrane protein complex subunit 10" evidence="1">
    <location>
        <begin position="19"/>
        <end position="226"/>
    </location>
</feature>
<gene>
    <name evidence="2" type="ORF">R3P38DRAFT_2831866</name>
</gene>
<dbReference type="Proteomes" id="UP001362999">
    <property type="component" value="Unassembled WGS sequence"/>
</dbReference>
<dbReference type="PANTHER" id="PTHR39219:SF1">
    <property type="entry name" value="ER MEMBRANE PROTEIN COMPLEX SUBUNIT 10"/>
    <property type="match status" value="1"/>
</dbReference>
<keyword evidence="1" id="KW-0732">Signal</keyword>
<evidence type="ECO:0000313" key="2">
    <source>
        <dbReference type="EMBL" id="KAK7061842.1"/>
    </source>
</evidence>
<dbReference type="CDD" id="cd22209">
    <property type="entry name" value="EMC10"/>
    <property type="match status" value="1"/>
</dbReference>
<evidence type="ECO:0000313" key="3">
    <source>
        <dbReference type="Proteomes" id="UP001362999"/>
    </source>
</evidence>
<name>A0AAW0E8Y5_9AGAR</name>
<evidence type="ECO:0008006" key="4">
    <source>
        <dbReference type="Google" id="ProtNLM"/>
    </source>
</evidence>
<dbReference type="EMBL" id="JAWWNJ010000002">
    <property type="protein sequence ID" value="KAK7061842.1"/>
    <property type="molecule type" value="Genomic_DNA"/>
</dbReference>
<accession>A0AAW0E8Y5</accession>
<sequence>MLVGGLAISLLAARLAWAADSSYNVFHRIHEPTQPEHPFLPRGTLHITDNGIPAFEPATSLSQDLTQFADEIQAVKGATYQLALELDESQPGRWEVVSGVKVCHLNSATSEIILLHSTRAGKPYALDYFVAPIPHNGACPKKSRGPASLRSFAQNVATLNTTIEIRLPRIPPLPELRVPPPLTPEGQPVVPPPEQSFFRKYWMYGAAILIALMLSGGPEEEQPAKK</sequence>
<comment type="caution">
    <text evidence="2">The sequence shown here is derived from an EMBL/GenBank/DDBJ whole genome shotgun (WGS) entry which is preliminary data.</text>
</comment>
<dbReference type="PANTHER" id="PTHR39219">
    <property type="entry name" value="ER MEMBRANE PROTEIN COMPLEX SUBUNIT 10"/>
    <property type="match status" value="1"/>
</dbReference>
<evidence type="ECO:0000256" key="1">
    <source>
        <dbReference type="SAM" id="SignalP"/>
    </source>
</evidence>
<reference evidence="2 3" key="1">
    <citation type="journal article" date="2024" name="J Genomics">
        <title>Draft genome sequencing and assembly of Favolaschia claudopus CIRM-BRFM 2984 isolated from oak limbs.</title>
        <authorList>
            <person name="Navarro D."/>
            <person name="Drula E."/>
            <person name="Chaduli D."/>
            <person name="Cazenave R."/>
            <person name="Ahrendt S."/>
            <person name="Wang J."/>
            <person name="Lipzen A."/>
            <person name="Daum C."/>
            <person name="Barry K."/>
            <person name="Grigoriev I.V."/>
            <person name="Favel A."/>
            <person name="Rosso M.N."/>
            <person name="Martin F."/>
        </authorList>
    </citation>
    <scope>NUCLEOTIDE SEQUENCE [LARGE SCALE GENOMIC DNA]</scope>
    <source>
        <strain evidence="2 3">CIRM-BRFM 2984</strain>
    </source>
</reference>
<organism evidence="2 3">
    <name type="scientific">Favolaschia claudopus</name>
    <dbReference type="NCBI Taxonomy" id="2862362"/>
    <lineage>
        <taxon>Eukaryota</taxon>
        <taxon>Fungi</taxon>
        <taxon>Dikarya</taxon>
        <taxon>Basidiomycota</taxon>
        <taxon>Agaricomycotina</taxon>
        <taxon>Agaricomycetes</taxon>
        <taxon>Agaricomycetidae</taxon>
        <taxon>Agaricales</taxon>
        <taxon>Marasmiineae</taxon>
        <taxon>Mycenaceae</taxon>
        <taxon>Favolaschia</taxon>
    </lineage>
</organism>
<dbReference type="AlphaFoldDB" id="A0AAW0E8Y5"/>
<keyword evidence="3" id="KW-1185">Reference proteome</keyword>